<dbReference type="GO" id="GO:0030141">
    <property type="term" value="C:secretory granule"/>
    <property type="evidence" value="ECO:0007669"/>
    <property type="project" value="TreeGrafter"/>
</dbReference>
<dbReference type="InterPro" id="IPR008175">
    <property type="entry name" value="Galanin_pre"/>
</dbReference>
<comment type="subcellular location">
    <subcellularLocation>
        <location evidence="1">Secreted</location>
    </subcellularLocation>
</comment>
<feature type="transmembrane region" description="Helical" evidence="6">
    <location>
        <begin position="12"/>
        <end position="30"/>
    </location>
</feature>
<evidence type="ECO:0000256" key="4">
    <source>
        <dbReference type="ARBA" id="ARBA00022702"/>
    </source>
</evidence>
<dbReference type="PANTHER" id="PTHR16839">
    <property type="entry name" value="GALANIN"/>
    <property type="match status" value="1"/>
</dbReference>
<accession>A0A8D2LL11</accession>
<comment type="similarity">
    <text evidence="2">Belongs to the galanin family.</text>
</comment>
<reference evidence="8" key="2">
    <citation type="submission" date="2025-09" db="UniProtKB">
        <authorList>
            <consortium name="Ensembl"/>
        </authorList>
    </citation>
    <scope>IDENTIFICATION</scope>
</reference>
<dbReference type="Ensembl" id="ENSVKKT00000023799.1">
    <property type="protein sequence ID" value="ENSVKKP00000023221.1"/>
    <property type="gene ID" value="ENSVKKG00000015413.1"/>
</dbReference>
<dbReference type="InterPro" id="IPR008174">
    <property type="entry name" value="Galanin"/>
</dbReference>
<evidence type="ECO:0000256" key="6">
    <source>
        <dbReference type="SAM" id="Phobius"/>
    </source>
</evidence>
<organism evidence="8 9">
    <name type="scientific">Varanus komodoensis</name>
    <name type="common">Komodo dragon</name>
    <dbReference type="NCBI Taxonomy" id="61221"/>
    <lineage>
        <taxon>Eukaryota</taxon>
        <taxon>Metazoa</taxon>
        <taxon>Chordata</taxon>
        <taxon>Craniata</taxon>
        <taxon>Vertebrata</taxon>
        <taxon>Euteleostomi</taxon>
        <taxon>Lepidosauria</taxon>
        <taxon>Squamata</taxon>
        <taxon>Bifurcata</taxon>
        <taxon>Unidentata</taxon>
        <taxon>Episquamata</taxon>
        <taxon>Toxicofera</taxon>
        <taxon>Anguimorpha</taxon>
        <taxon>Paleoanguimorpha</taxon>
        <taxon>Varanoidea</taxon>
        <taxon>Varanidae</taxon>
        <taxon>Varanus</taxon>
    </lineage>
</organism>
<dbReference type="PANTHER" id="PTHR16839:SF1">
    <property type="entry name" value="GALANIN PEPTIDES"/>
    <property type="match status" value="1"/>
</dbReference>
<dbReference type="GO" id="GO:0005615">
    <property type="term" value="C:extracellular space"/>
    <property type="evidence" value="ECO:0007669"/>
    <property type="project" value="TreeGrafter"/>
</dbReference>
<dbReference type="GO" id="GO:0005184">
    <property type="term" value="F:neuropeptide hormone activity"/>
    <property type="evidence" value="ECO:0007669"/>
    <property type="project" value="TreeGrafter"/>
</dbReference>
<keyword evidence="5" id="KW-0527">Neuropeptide</keyword>
<keyword evidence="4" id="KW-0372">Hormone</keyword>
<keyword evidence="6" id="KW-1133">Transmembrane helix</keyword>
<dbReference type="AlphaFoldDB" id="A0A8D2LL11"/>
<dbReference type="Pfam" id="PF01296">
    <property type="entry name" value="Galanin"/>
    <property type="match status" value="1"/>
</dbReference>
<dbReference type="PROSITE" id="PS00861">
    <property type="entry name" value="GALANIN"/>
    <property type="match status" value="1"/>
</dbReference>
<proteinExistence type="inferred from homology"/>
<evidence type="ECO:0000256" key="1">
    <source>
        <dbReference type="ARBA" id="ARBA00004613"/>
    </source>
</evidence>
<dbReference type="GO" id="GO:0031763">
    <property type="term" value="F:galanin receptor binding"/>
    <property type="evidence" value="ECO:0007669"/>
    <property type="project" value="TreeGrafter"/>
</dbReference>
<evidence type="ECO:0000256" key="3">
    <source>
        <dbReference type="ARBA" id="ARBA00022525"/>
    </source>
</evidence>
<feature type="domain" description="Galanin" evidence="7">
    <location>
        <begin position="39"/>
        <end position="51"/>
    </location>
</feature>
<protein>
    <recommendedName>
        <fullName evidence="7">Galanin domain-containing protein</fullName>
    </recommendedName>
</protein>
<sequence>MHRQLHGHRCFRALWAIQVPSLLLGAAIFGSHSPKDKRGWTLNSAGYLLGPRKSIQNLVSTPELAPLPFLVFSISSPFPFNSISSLSVHAAQRADDHILQILMDFLSYLNLQGEDRLQLLWEENGMCMCLFGQNRMGNLDFSMKTGCRKFSNYL</sequence>
<dbReference type="GO" id="GO:0007218">
    <property type="term" value="P:neuropeptide signaling pathway"/>
    <property type="evidence" value="ECO:0007669"/>
    <property type="project" value="UniProtKB-KW"/>
</dbReference>
<evidence type="ECO:0000313" key="9">
    <source>
        <dbReference type="Proteomes" id="UP000694545"/>
    </source>
</evidence>
<keyword evidence="9" id="KW-1185">Reference proteome</keyword>
<name>A0A8D2LL11_VARKO</name>
<keyword evidence="6" id="KW-0812">Transmembrane</keyword>
<evidence type="ECO:0000259" key="7">
    <source>
        <dbReference type="PROSITE" id="PS00861"/>
    </source>
</evidence>
<evidence type="ECO:0000256" key="2">
    <source>
        <dbReference type="ARBA" id="ARBA00006871"/>
    </source>
</evidence>
<keyword evidence="3" id="KW-0964">Secreted</keyword>
<dbReference type="Proteomes" id="UP000694545">
    <property type="component" value="Unplaced"/>
</dbReference>
<evidence type="ECO:0000313" key="8">
    <source>
        <dbReference type="Ensembl" id="ENSVKKP00000023221.1"/>
    </source>
</evidence>
<reference evidence="8" key="1">
    <citation type="submission" date="2025-08" db="UniProtKB">
        <authorList>
            <consortium name="Ensembl"/>
        </authorList>
    </citation>
    <scope>IDENTIFICATION</scope>
</reference>
<keyword evidence="6" id="KW-0472">Membrane</keyword>
<evidence type="ECO:0000256" key="5">
    <source>
        <dbReference type="ARBA" id="ARBA00023320"/>
    </source>
</evidence>